<reference evidence="1 2" key="1">
    <citation type="submission" date="2020-08" db="EMBL/GenBank/DDBJ databases">
        <title>Genome public.</title>
        <authorList>
            <person name="Liu C."/>
            <person name="Sun Q."/>
        </authorList>
    </citation>
    <scope>NUCLEOTIDE SEQUENCE [LARGE SCALE GENOMIC DNA]</scope>
    <source>
        <strain evidence="1 2">New-38</strain>
    </source>
</reference>
<dbReference type="RefSeq" id="WP_101691793.1">
    <property type="nucleotide sequence ID" value="NZ_JACOPR010000003.1"/>
</dbReference>
<dbReference type="InterPro" id="IPR032710">
    <property type="entry name" value="NTF2-like_dom_sf"/>
</dbReference>
<proteinExistence type="predicted"/>
<evidence type="ECO:0008006" key="3">
    <source>
        <dbReference type="Google" id="ProtNLM"/>
    </source>
</evidence>
<comment type="caution">
    <text evidence="1">The sequence shown here is derived from an EMBL/GenBank/DDBJ whole genome shotgun (WGS) entry which is preliminary data.</text>
</comment>
<dbReference type="SUPFAM" id="SSF54427">
    <property type="entry name" value="NTF2-like"/>
    <property type="match status" value="1"/>
</dbReference>
<dbReference type="Proteomes" id="UP000660021">
    <property type="component" value="Unassembled WGS sequence"/>
</dbReference>
<evidence type="ECO:0000313" key="1">
    <source>
        <dbReference type="EMBL" id="MBC5730597.1"/>
    </source>
</evidence>
<name>A0ABR7HSU9_9FIRM</name>
<protein>
    <recommendedName>
        <fullName evidence="3">Nuclear transport factor 2 family protein</fullName>
    </recommendedName>
</protein>
<keyword evidence="2" id="KW-1185">Reference proteome</keyword>
<dbReference type="EMBL" id="JACOPR010000003">
    <property type="protein sequence ID" value="MBC5730597.1"/>
    <property type="molecule type" value="Genomic_DNA"/>
</dbReference>
<gene>
    <name evidence="1" type="ORF">H8S34_07080</name>
</gene>
<accession>A0ABR7HSU9</accession>
<sequence>MIIADFVRALQAKDHKAMAACFADECRLFDYCPLRIKNENYYIYGRWAVEMFYHNKFVLGGLSVLDPRIVDERTVNLYINYGGQVNHALATIESYDPVSGLIRELVIRPA</sequence>
<evidence type="ECO:0000313" key="2">
    <source>
        <dbReference type="Proteomes" id="UP000660021"/>
    </source>
</evidence>
<organism evidence="1 2">
    <name type="scientific">Pseudoflavonifractor hominis</name>
    <dbReference type="NCBI Taxonomy" id="2763059"/>
    <lineage>
        <taxon>Bacteria</taxon>
        <taxon>Bacillati</taxon>
        <taxon>Bacillota</taxon>
        <taxon>Clostridia</taxon>
        <taxon>Eubacteriales</taxon>
        <taxon>Oscillospiraceae</taxon>
        <taxon>Pseudoflavonifractor</taxon>
    </lineage>
</organism>